<dbReference type="InterPro" id="IPR022311">
    <property type="entry name" value="PolX-like"/>
</dbReference>
<dbReference type="GO" id="GO:0003887">
    <property type="term" value="F:DNA-directed DNA polymerase activity"/>
    <property type="evidence" value="ECO:0007669"/>
    <property type="project" value="UniProtKB-KW"/>
</dbReference>
<evidence type="ECO:0000313" key="8">
    <source>
        <dbReference type="EMBL" id="QGW27494.1"/>
    </source>
</evidence>
<gene>
    <name evidence="8" type="ORF">GLV81_04740</name>
</gene>
<dbReference type="RefSeq" id="WP_157477315.1">
    <property type="nucleotide sequence ID" value="NZ_CP046566.1"/>
</dbReference>
<evidence type="ECO:0000256" key="2">
    <source>
        <dbReference type="ARBA" id="ARBA00022763"/>
    </source>
</evidence>
<evidence type="ECO:0000256" key="5">
    <source>
        <dbReference type="ARBA" id="ARBA00049244"/>
    </source>
</evidence>
<dbReference type="InterPro" id="IPR050243">
    <property type="entry name" value="PHP_phosphatase"/>
</dbReference>
<dbReference type="SUPFAM" id="SSF89550">
    <property type="entry name" value="PHP domain-like"/>
    <property type="match status" value="1"/>
</dbReference>
<dbReference type="EC" id="2.7.7.7" evidence="1"/>
<evidence type="ECO:0000259" key="7">
    <source>
        <dbReference type="SMART" id="SM00483"/>
    </source>
</evidence>
<dbReference type="PRINTS" id="PR00870">
    <property type="entry name" value="DNAPOLXBETA"/>
</dbReference>
<dbReference type="InterPro" id="IPR004013">
    <property type="entry name" value="PHP_dom"/>
</dbReference>
<dbReference type="GO" id="GO:0004527">
    <property type="term" value="F:exonuclease activity"/>
    <property type="evidence" value="ECO:0007669"/>
    <property type="project" value="UniProtKB-KW"/>
</dbReference>
<keyword evidence="2" id="KW-0227">DNA damage</keyword>
<dbReference type="InterPro" id="IPR016195">
    <property type="entry name" value="Pol/histidinol_Pase-like"/>
</dbReference>
<dbReference type="InterPro" id="IPR003141">
    <property type="entry name" value="Pol/His_phosphatase_N"/>
</dbReference>
<keyword evidence="3" id="KW-0808">Transferase</keyword>
<dbReference type="FunFam" id="3.20.20.140:FF:000047">
    <property type="entry name" value="PHP domain-containing protein"/>
    <property type="match status" value="1"/>
</dbReference>
<dbReference type="Gene3D" id="1.10.150.110">
    <property type="entry name" value="DNA polymerase beta, N-terminal domain-like"/>
    <property type="match status" value="1"/>
</dbReference>
<dbReference type="AlphaFoldDB" id="A0A6I6G642"/>
<keyword evidence="4" id="KW-0234">DNA repair</keyword>
<dbReference type="GO" id="GO:0008270">
    <property type="term" value="F:zinc ion binding"/>
    <property type="evidence" value="ECO:0007669"/>
    <property type="project" value="TreeGrafter"/>
</dbReference>
<keyword evidence="3" id="KW-0548">Nucleotidyltransferase</keyword>
<dbReference type="InterPro" id="IPR043519">
    <property type="entry name" value="NT_sf"/>
</dbReference>
<dbReference type="SUPFAM" id="SSF81301">
    <property type="entry name" value="Nucleotidyltransferase"/>
    <property type="match status" value="1"/>
</dbReference>
<dbReference type="SMART" id="SM00481">
    <property type="entry name" value="POLIIIAc"/>
    <property type="match status" value="1"/>
</dbReference>
<dbReference type="InterPro" id="IPR002008">
    <property type="entry name" value="DNA_pol_X_beta-like"/>
</dbReference>
<dbReference type="Gene3D" id="3.20.20.140">
    <property type="entry name" value="Metal-dependent hydrolases"/>
    <property type="match status" value="1"/>
</dbReference>
<dbReference type="GO" id="GO:0042578">
    <property type="term" value="F:phosphoric ester hydrolase activity"/>
    <property type="evidence" value="ECO:0007669"/>
    <property type="project" value="TreeGrafter"/>
</dbReference>
<comment type="catalytic activity">
    <reaction evidence="5">
        <text>DNA(n) + a 2'-deoxyribonucleoside 5'-triphosphate = DNA(n+1) + diphosphate</text>
        <dbReference type="Rhea" id="RHEA:22508"/>
        <dbReference type="Rhea" id="RHEA-COMP:17339"/>
        <dbReference type="Rhea" id="RHEA-COMP:17340"/>
        <dbReference type="ChEBI" id="CHEBI:33019"/>
        <dbReference type="ChEBI" id="CHEBI:61560"/>
        <dbReference type="ChEBI" id="CHEBI:173112"/>
        <dbReference type="EC" id="2.7.7.7"/>
    </reaction>
</comment>
<dbReference type="GO" id="GO:0005829">
    <property type="term" value="C:cytosol"/>
    <property type="evidence" value="ECO:0007669"/>
    <property type="project" value="TreeGrafter"/>
</dbReference>
<name>A0A6I6G642_9BACT</name>
<proteinExistence type="predicted"/>
<dbReference type="Gene3D" id="1.10.150.20">
    <property type="entry name" value="5' to 3' exonuclease, C-terminal subdomain"/>
    <property type="match status" value="1"/>
</dbReference>
<dbReference type="InterPro" id="IPR010996">
    <property type="entry name" value="HHH_MUS81"/>
</dbReference>
<keyword evidence="8" id="KW-0378">Hydrolase</keyword>
<evidence type="ECO:0000256" key="4">
    <source>
        <dbReference type="ARBA" id="ARBA00023204"/>
    </source>
</evidence>
<keyword evidence="3" id="KW-0239">DNA-directed DNA polymerase</keyword>
<evidence type="ECO:0000256" key="3">
    <source>
        <dbReference type="ARBA" id="ARBA00022932"/>
    </source>
</evidence>
<protein>
    <recommendedName>
        <fullName evidence="1">DNA-directed DNA polymerase</fullName>
        <ecNumber evidence="1">2.7.7.7</ecNumber>
    </recommendedName>
</protein>
<dbReference type="GO" id="GO:0003677">
    <property type="term" value="F:DNA binding"/>
    <property type="evidence" value="ECO:0007669"/>
    <property type="project" value="InterPro"/>
</dbReference>
<dbReference type="EMBL" id="CP046566">
    <property type="protein sequence ID" value="QGW27494.1"/>
    <property type="molecule type" value="Genomic_DNA"/>
</dbReference>
<dbReference type="InterPro" id="IPR027421">
    <property type="entry name" value="DNA_pol_lamdba_lyase_dom_sf"/>
</dbReference>
<dbReference type="KEGG" id="fls:GLV81_04740"/>
<organism evidence="8 9">
    <name type="scientific">Phnomibacter ginsenosidimutans</name>
    <dbReference type="NCBI Taxonomy" id="2676868"/>
    <lineage>
        <taxon>Bacteria</taxon>
        <taxon>Pseudomonadati</taxon>
        <taxon>Bacteroidota</taxon>
        <taxon>Chitinophagia</taxon>
        <taxon>Chitinophagales</taxon>
        <taxon>Chitinophagaceae</taxon>
        <taxon>Phnomibacter</taxon>
    </lineage>
</organism>
<evidence type="ECO:0000259" key="6">
    <source>
        <dbReference type="SMART" id="SM00481"/>
    </source>
</evidence>
<dbReference type="Proteomes" id="UP000426027">
    <property type="component" value="Chromosome"/>
</dbReference>
<dbReference type="InterPro" id="IPR047967">
    <property type="entry name" value="PolX_PHP"/>
</dbReference>
<dbReference type="Pfam" id="PF02811">
    <property type="entry name" value="PHP"/>
    <property type="match status" value="1"/>
</dbReference>
<keyword evidence="9" id="KW-1185">Reference proteome</keyword>
<accession>A0A6I6G642</accession>
<evidence type="ECO:0000256" key="1">
    <source>
        <dbReference type="ARBA" id="ARBA00012417"/>
    </source>
</evidence>
<feature type="domain" description="DNA-directed DNA polymerase X" evidence="7">
    <location>
        <begin position="1"/>
        <end position="294"/>
    </location>
</feature>
<dbReference type="Pfam" id="PF14520">
    <property type="entry name" value="HHH_5"/>
    <property type="match status" value="1"/>
</dbReference>
<dbReference type="Gene3D" id="3.30.460.10">
    <property type="entry name" value="Beta Polymerase, domain 2"/>
    <property type="match status" value="1"/>
</dbReference>
<dbReference type="Pfam" id="PF14716">
    <property type="entry name" value="HHH_8"/>
    <property type="match status" value="1"/>
</dbReference>
<feature type="domain" description="Polymerase/histidinol phosphatase N-terminal" evidence="6">
    <location>
        <begin position="319"/>
        <end position="398"/>
    </location>
</feature>
<dbReference type="CDD" id="cd07436">
    <property type="entry name" value="PHP_PolX"/>
    <property type="match status" value="1"/>
</dbReference>
<dbReference type="SMART" id="SM00483">
    <property type="entry name" value="POLXc"/>
    <property type="match status" value="1"/>
</dbReference>
<keyword evidence="8" id="KW-0540">Nuclease</keyword>
<reference evidence="8 9" key="1">
    <citation type="submission" date="2019-11" db="EMBL/GenBank/DDBJ databases">
        <authorList>
            <person name="Im W.T."/>
        </authorList>
    </citation>
    <scope>NUCLEOTIDE SEQUENCE [LARGE SCALE GENOMIC DNA]</scope>
    <source>
        <strain evidence="8 9">SB-02</strain>
    </source>
</reference>
<evidence type="ECO:0000313" key="9">
    <source>
        <dbReference type="Proteomes" id="UP000426027"/>
    </source>
</evidence>
<dbReference type="PANTHER" id="PTHR36928">
    <property type="entry name" value="PHOSPHATASE YCDX-RELATED"/>
    <property type="match status" value="1"/>
</dbReference>
<keyword evidence="8" id="KW-0269">Exonuclease</keyword>
<dbReference type="PANTHER" id="PTHR36928:SF1">
    <property type="entry name" value="PHOSPHATASE YCDX-RELATED"/>
    <property type="match status" value="1"/>
</dbReference>
<dbReference type="GO" id="GO:0006281">
    <property type="term" value="P:DNA repair"/>
    <property type="evidence" value="ECO:0007669"/>
    <property type="project" value="UniProtKB-KW"/>
</dbReference>
<sequence length="560" mass="61680">MDNYQIADTFALLAKIMDIHGENSFKTKTYANAAFQIEKLPMQLADMDAVSIAAQKGIGAATAQKIAELLQTGSLSILNEYIAKTPSGVIEMLSIKGLGPKKIHTVWKEMGIETIGELEYACNENRLTLYKGFGEKTQHNVAEAIRFYLNQQGWFLFQQAAEIAQQFLQLLQTQLPNYSTVITGSLRRQMETVDSIDLLTTADAEDVMQLLQPLDALTLTEEQPSGLRYQISNGPQLVIHTTSTDTWGHALLTTTGPDAFCNSILASLTSTNFATEEALFTAAQQAFVLPAFRDLPQDVLNTTAIIGSEDLIQPNDIKGIIHSHSVWSDGSNSIREMAEAAKAQGLEYLVISDHSKSAGYANGLNEERIMQQHAEIDLLNKQLAPFKIFKSIECDILNDGSLDYSDAVLNSFDLVIASVHSNLKMTEEKAMQRLLTAIAHPATTILGHMTGRLLLSRAGYPVNYDAIIEACAKHHVCIELNAHPRRLDIDWRWIPAAVDKGVLISINPDAHAVEGFADTRYGVLAAQKGMLRKQQNLSSFTLQAFEEFLQQNRAAKTLAG</sequence>
<dbReference type="PIRSF" id="PIRSF005047">
    <property type="entry name" value="UCP005047_YshC"/>
    <property type="match status" value="1"/>
</dbReference>
<dbReference type="InterPro" id="IPR002054">
    <property type="entry name" value="DNA-dir_DNA_pol_X"/>
</dbReference>
<dbReference type="SUPFAM" id="SSF47802">
    <property type="entry name" value="DNA polymerase beta, N-terminal domain-like"/>
    <property type="match status" value="1"/>
</dbReference>